<dbReference type="GO" id="GO:0030046">
    <property type="term" value="P:parallel actin filament bundle assembly"/>
    <property type="evidence" value="ECO:0007669"/>
    <property type="project" value="TreeGrafter"/>
</dbReference>
<evidence type="ECO:0000256" key="1">
    <source>
        <dbReference type="SAM" id="MobiDB-lite"/>
    </source>
</evidence>
<proteinExistence type="predicted"/>
<dbReference type="VEuPathDB" id="AmoebaDB:ACA1_052610"/>
<feature type="compositionally biased region" description="Basic and acidic residues" evidence="1">
    <location>
        <begin position="208"/>
        <end position="237"/>
    </location>
</feature>
<dbReference type="InterPro" id="IPR053356">
    <property type="entry name" value="Calcium-reg_actin-bundling"/>
</dbReference>
<dbReference type="OrthoDB" id="29877at2759"/>
<name>L8H5Z9_ACACF</name>
<reference evidence="2 3" key="1">
    <citation type="journal article" date="2013" name="Genome Biol.">
        <title>Genome of Acanthamoeba castellanii highlights extensive lateral gene transfer and early evolution of tyrosine kinase signaling.</title>
        <authorList>
            <person name="Clarke M."/>
            <person name="Lohan A.J."/>
            <person name="Liu B."/>
            <person name="Lagkouvardos I."/>
            <person name="Roy S."/>
            <person name="Zafar N."/>
            <person name="Bertelli C."/>
            <person name="Schilde C."/>
            <person name="Kianianmomeni A."/>
            <person name="Burglin T.R."/>
            <person name="Frech C."/>
            <person name="Turcotte B."/>
            <person name="Kopec K.O."/>
            <person name="Synnott J.M."/>
            <person name="Choo C."/>
            <person name="Paponov I."/>
            <person name="Finkler A."/>
            <person name="Soon Heng Tan C."/>
            <person name="Hutchins A.P."/>
            <person name="Weinmeier T."/>
            <person name="Rattei T."/>
            <person name="Chu J.S."/>
            <person name="Gimenez G."/>
            <person name="Irimia M."/>
            <person name="Rigden D.J."/>
            <person name="Fitzpatrick D.A."/>
            <person name="Lorenzo-Morales J."/>
            <person name="Bateman A."/>
            <person name="Chiu C.H."/>
            <person name="Tang P."/>
            <person name="Hegemann P."/>
            <person name="Fromm H."/>
            <person name="Raoult D."/>
            <person name="Greub G."/>
            <person name="Miranda-Saavedra D."/>
            <person name="Chen N."/>
            <person name="Nash P."/>
            <person name="Ginger M.L."/>
            <person name="Horn M."/>
            <person name="Schaap P."/>
            <person name="Caler L."/>
            <person name="Loftus B."/>
        </authorList>
    </citation>
    <scope>NUCLEOTIDE SEQUENCE [LARGE SCALE GENOMIC DNA]</scope>
    <source>
        <strain evidence="2 3">Neff</strain>
    </source>
</reference>
<gene>
    <name evidence="2" type="ORF">ACA1_052610</name>
</gene>
<keyword evidence="3" id="KW-1185">Reference proteome</keyword>
<protein>
    <recommendedName>
        <fullName evidence="4">Calcium-regulated actin-bundling protein C-terminal domain-containing protein</fullName>
    </recommendedName>
</protein>
<dbReference type="AlphaFoldDB" id="L8H5Z9"/>
<feature type="region of interest" description="Disordered" evidence="1">
    <location>
        <begin position="203"/>
        <end position="248"/>
    </location>
</feature>
<sequence length="248" mass="28456">MADHMSKFNEYRSLPVGEQAKVFLRPFVLEFQGRFQEILDIADDFTRFAANPNATVVELNEFEGHLFLEKRGEAMTVVKMREHLKDIDFSGRTKLSFIEYLMFKYHKTLAQLFAPPPAGGVPAALLAALDTAIDSYIGTKRAQQQRLEEMKRLEETAQSGKRTVQSVQAQNKIKELEGQEFSQKFAEMRALKAKKEAELAVANAPKIDPYEEEQKRLAEEQRQKEEAERKAKEESRNRLKNRAALFGN</sequence>
<accession>L8H5Z9</accession>
<dbReference type="Proteomes" id="UP000011083">
    <property type="component" value="Unassembled WGS sequence"/>
</dbReference>
<dbReference type="PANTHER" id="PTHR37009">
    <property type="entry name" value="EF-HAND DOMAIN-CONTAINING PROTEIN"/>
    <property type="match status" value="1"/>
</dbReference>
<dbReference type="EMBL" id="KB007909">
    <property type="protein sequence ID" value="ELR20570.1"/>
    <property type="molecule type" value="Genomic_DNA"/>
</dbReference>
<dbReference type="KEGG" id="acan:ACA1_052610"/>
<dbReference type="GO" id="GO:0030863">
    <property type="term" value="C:cortical cytoskeleton"/>
    <property type="evidence" value="ECO:0007669"/>
    <property type="project" value="TreeGrafter"/>
</dbReference>
<dbReference type="GeneID" id="14921435"/>
<evidence type="ECO:0008006" key="4">
    <source>
        <dbReference type="Google" id="ProtNLM"/>
    </source>
</evidence>
<organism evidence="2 3">
    <name type="scientific">Acanthamoeba castellanii (strain ATCC 30010 / Neff)</name>
    <dbReference type="NCBI Taxonomy" id="1257118"/>
    <lineage>
        <taxon>Eukaryota</taxon>
        <taxon>Amoebozoa</taxon>
        <taxon>Discosea</taxon>
        <taxon>Longamoebia</taxon>
        <taxon>Centramoebida</taxon>
        <taxon>Acanthamoebidae</taxon>
        <taxon>Acanthamoeba</taxon>
    </lineage>
</organism>
<evidence type="ECO:0000313" key="3">
    <source>
        <dbReference type="Proteomes" id="UP000011083"/>
    </source>
</evidence>
<dbReference type="GO" id="GO:0051764">
    <property type="term" value="P:actin crosslink formation"/>
    <property type="evidence" value="ECO:0007669"/>
    <property type="project" value="TreeGrafter"/>
</dbReference>
<dbReference type="GO" id="GO:0051015">
    <property type="term" value="F:actin filament binding"/>
    <property type="evidence" value="ECO:0007669"/>
    <property type="project" value="TreeGrafter"/>
</dbReference>
<dbReference type="RefSeq" id="XP_004343973.1">
    <property type="nucleotide sequence ID" value="XM_004343923.1"/>
</dbReference>
<evidence type="ECO:0000313" key="2">
    <source>
        <dbReference type="EMBL" id="ELR20570.1"/>
    </source>
</evidence>
<dbReference type="PANTHER" id="PTHR37009:SF2">
    <property type="entry name" value="TOLA PROTEIN"/>
    <property type="match status" value="1"/>
</dbReference>